<name>A0A167TYZ0_9AGAM</name>
<evidence type="ECO:0000313" key="2">
    <source>
        <dbReference type="Proteomes" id="UP000076532"/>
    </source>
</evidence>
<keyword evidence="2" id="KW-1185">Reference proteome</keyword>
<evidence type="ECO:0000313" key="1">
    <source>
        <dbReference type="EMBL" id="KZP03426.1"/>
    </source>
</evidence>
<organism evidence="1 2">
    <name type="scientific">Athelia psychrophila</name>
    <dbReference type="NCBI Taxonomy" id="1759441"/>
    <lineage>
        <taxon>Eukaryota</taxon>
        <taxon>Fungi</taxon>
        <taxon>Dikarya</taxon>
        <taxon>Basidiomycota</taxon>
        <taxon>Agaricomycotina</taxon>
        <taxon>Agaricomycetes</taxon>
        <taxon>Agaricomycetidae</taxon>
        <taxon>Atheliales</taxon>
        <taxon>Atheliaceae</taxon>
        <taxon>Athelia</taxon>
    </lineage>
</organism>
<dbReference type="AlphaFoldDB" id="A0A167TYZ0"/>
<accession>A0A167TYZ0</accession>
<proteinExistence type="predicted"/>
<dbReference type="Proteomes" id="UP000076532">
    <property type="component" value="Unassembled WGS sequence"/>
</dbReference>
<reference evidence="1 2" key="1">
    <citation type="journal article" date="2016" name="Mol. Biol. Evol.">
        <title>Comparative Genomics of Early-Diverging Mushroom-Forming Fungi Provides Insights into the Origins of Lignocellulose Decay Capabilities.</title>
        <authorList>
            <person name="Nagy L.G."/>
            <person name="Riley R."/>
            <person name="Tritt A."/>
            <person name="Adam C."/>
            <person name="Daum C."/>
            <person name="Floudas D."/>
            <person name="Sun H."/>
            <person name="Yadav J.S."/>
            <person name="Pangilinan J."/>
            <person name="Larsson K.H."/>
            <person name="Matsuura K."/>
            <person name="Barry K."/>
            <person name="Labutti K."/>
            <person name="Kuo R."/>
            <person name="Ohm R.A."/>
            <person name="Bhattacharya S.S."/>
            <person name="Shirouzu T."/>
            <person name="Yoshinaga Y."/>
            <person name="Martin F.M."/>
            <person name="Grigoriev I.V."/>
            <person name="Hibbett D.S."/>
        </authorList>
    </citation>
    <scope>NUCLEOTIDE SEQUENCE [LARGE SCALE GENOMIC DNA]</scope>
    <source>
        <strain evidence="1 2">CBS 109695</strain>
    </source>
</reference>
<sequence>MANPSTGCSATDHIFDQIPMLNEKDESIPSSILEKYDAFAEMQLCRCVMVCLELLRRASNDVQGGDWLVHFRGVLVEWKEETSNQQVQHVFEGVWRGVGLHEGAIHGELAGPGRLARRYGGPGSAWGTAETSTLQFGGRQGAGEVRRDEGRCSICRNGKMASRPCFGWPLECECKMRREARDAADADAERGSKCGGCGCGKGLEMWQMWMRKGTRNAVATATEGTRISVVADVEDARDTADADAEINSKFGGCGRSCSAPPNLCLEHAQALHRENTASLPLGELSGYGYPSNGFGDRANDEGITNSFQFLRPIQQNSDSD</sequence>
<gene>
    <name evidence="1" type="ORF">FIBSPDRAFT_905032</name>
</gene>
<dbReference type="EMBL" id="KV418074">
    <property type="protein sequence ID" value="KZP03426.1"/>
    <property type="molecule type" value="Genomic_DNA"/>
</dbReference>
<protein>
    <submittedName>
        <fullName evidence="1">Uncharacterized protein</fullName>
    </submittedName>
</protein>